<keyword evidence="3" id="KW-1185">Reference proteome</keyword>
<organism evidence="2 3">
    <name type="scientific">Microvenator marinus</name>
    <dbReference type="NCBI Taxonomy" id="2600177"/>
    <lineage>
        <taxon>Bacteria</taxon>
        <taxon>Deltaproteobacteria</taxon>
        <taxon>Bradymonadales</taxon>
        <taxon>Microvenatoraceae</taxon>
        <taxon>Microvenator</taxon>
    </lineage>
</organism>
<name>A0A5B8XW07_9DELT</name>
<dbReference type="Gene3D" id="1.25.10.10">
    <property type="entry name" value="Leucine-rich Repeat Variant"/>
    <property type="match status" value="1"/>
</dbReference>
<dbReference type="OrthoDB" id="5382666at2"/>
<dbReference type="EMBL" id="CP042467">
    <property type="protein sequence ID" value="QED29118.1"/>
    <property type="molecule type" value="Genomic_DNA"/>
</dbReference>
<feature type="chain" id="PRO_5022671751" evidence="1">
    <location>
        <begin position="24"/>
        <end position="307"/>
    </location>
</feature>
<dbReference type="InterPro" id="IPR011989">
    <property type="entry name" value="ARM-like"/>
</dbReference>
<feature type="signal peptide" evidence="1">
    <location>
        <begin position="1"/>
        <end position="23"/>
    </location>
</feature>
<dbReference type="KEGG" id="bbae:FRD01_18105"/>
<dbReference type="RefSeq" id="WP_146962148.1">
    <property type="nucleotide sequence ID" value="NZ_CP042467.1"/>
</dbReference>
<proteinExistence type="predicted"/>
<sequence>MRIKPIIFALALAGFGFSGLAMAQNPDAPVTSSAELNALTKQIEGARKAHAAEFAAVKQLREEMPELDARKRGRIAPVGTTLDLLGPNAVWALMDDLIQDKPFANQRPSVRQGWRIGVLHALGRLRNPIARPVLERVVSQESDTWVLRTAAEALGKLQDQEAAEFLIKASAGEGARAEAVLEGMAHCRRLVVTEYLVGRLEQAKADSEKRALVESLRDHGNAWAWKTDVVAASGEGEQVRNLSAAALIRTYAKEPQLQKELRKAILIVNSSESVALVQAEISKAAPAAKASLEDLLKALASNPLHKR</sequence>
<accession>A0A5B8XW07</accession>
<dbReference type="InterPro" id="IPR016024">
    <property type="entry name" value="ARM-type_fold"/>
</dbReference>
<gene>
    <name evidence="2" type="ORF">FRD01_18105</name>
</gene>
<reference evidence="2 3" key="1">
    <citation type="submission" date="2019-08" db="EMBL/GenBank/DDBJ databases">
        <authorList>
            <person name="Liang Q."/>
        </authorList>
    </citation>
    <scope>NUCLEOTIDE SEQUENCE [LARGE SCALE GENOMIC DNA]</scope>
    <source>
        <strain evidence="2 3">V1718</strain>
    </source>
</reference>
<evidence type="ECO:0000313" key="2">
    <source>
        <dbReference type="EMBL" id="QED29118.1"/>
    </source>
</evidence>
<evidence type="ECO:0000256" key="1">
    <source>
        <dbReference type="SAM" id="SignalP"/>
    </source>
</evidence>
<evidence type="ECO:0000313" key="3">
    <source>
        <dbReference type="Proteomes" id="UP000321595"/>
    </source>
</evidence>
<keyword evidence="1" id="KW-0732">Signal</keyword>
<dbReference type="AlphaFoldDB" id="A0A5B8XW07"/>
<dbReference type="Proteomes" id="UP000321595">
    <property type="component" value="Chromosome"/>
</dbReference>
<protein>
    <submittedName>
        <fullName evidence="2">HEAT repeat domain-containing protein</fullName>
    </submittedName>
</protein>
<dbReference type="Pfam" id="PF13646">
    <property type="entry name" value="HEAT_2"/>
    <property type="match status" value="1"/>
</dbReference>
<dbReference type="SUPFAM" id="SSF48371">
    <property type="entry name" value="ARM repeat"/>
    <property type="match status" value="1"/>
</dbReference>